<dbReference type="FunFam" id="1.10.287.130:FF:000001">
    <property type="entry name" value="Two-component sensor histidine kinase"/>
    <property type="match status" value="1"/>
</dbReference>
<evidence type="ECO:0000256" key="11">
    <source>
        <dbReference type="SAM" id="Phobius"/>
    </source>
</evidence>
<protein>
    <recommendedName>
        <fullName evidence="3">histidine kinase</fullName>
        <ecNumber evidence="3">2.7.13.3</ecNumber>
    </recommendedName>
</protein>
<dbReference type="SUPFAM" id="SSF55874">
    <property type="entry name" value="ATPase domain of HSP90 chaperone/DNA topoisomerase II/histidine kinase"/>
    <property type="match status" value="1"/>
</dbReference>
<keyword evidence="10" id="KW-0902">Two-component regulatory system</keyword>
<dbReference type="OrthoDB" id="9804645at2"/>
<comment type="caution">
    <text evidence="13">The sequence shown here is derived from an EMBL/GenBank/DDBJ whole genome shotgun (WGS) entry which is preliminary data.</text>
</comment>
<dbReference type="Gene3D" id="1.10.287.130">
    <property type="match status" value="1"/>
</dbReference>
<dbReference type="CDD" id="cd12914">
    <property type="entry name" value="PDC1_DGC_like"/>
    <property type="match status" value="1"/>
</dbReference>
<keyword evidence="9 11" id="KW-1133">Transmembrane helix</keyword>
<dbReference type="Gene3D" id="3.30.565.10">
    <property type="entry name" value="Histidine kinase-like ATPase, C-terminal domain"/>
    <property type="match status" value="1"/>
</dbReference>
<dbReference type="Proteomes" id="UP000265903">
    <property type="component" value="Unassembled WGS sequence"/>
</dbReference>
<dbReference type="InterPro" id="IPR003661">
    <property type="entry name" value="HisK_dim/P_dom"/>
</dbReference>
<keyword evidence="11" id="KW-0472">Membrane</keyword>
<keyword evidence="7 11" id="KW-0812">Transmembrane</keyword>
<dbReference type="CDD" id="cd00082">
    <property type="entry name" value="HisKA"/>
    <property type="match status" value="1"/>
</dbReference>
<evidence type="ECO:0000256" key="5">
    <source>
        <dbReference type="ARBA" id="ARBA00022553"/>
    </source>
</evidence>
<evidence type="ECO:0000256" key="9">
    <source>
        <dbReference type="ARBA" id="ARBA00022989"/>
    </source>
</evidence>
<feature type="transmembrane region" description="Helical" evidence="11">
    <location>
        <begin position="286"/>
        <end position="305"/>
    </location>
</feature>
<dbReference type="InterPro" id="IPR004358">
    <property type="entry name" value="Sig_transdc_His_kin-like_C"/>
</dbReference>
<keyword evidence="4" id="KW-1003">Cell membrane</keyword>
<accession>A0A3M2RDB4</accession>
<evidence type="ECO:0000259" key="12">
    <source>
        <dbReference type="PROSITE" id="PS50109"/>
    </source>
</evidence>
<dbReference type="InterPro" id="IPR036097">
    <property type="entry name" value="HisK_dim/P_sf"/>
</dbReference>
<proteinExistence type="predicted"/>
<evidence type="ECO:0000256" key="6">
    <source>
        <dbReference type="ARBA" id="ARBA00022679"/>
    </source>
</evidence>
<dbReference type="InterPro" id="IPR036890">
    <property type="entry name" value="HATPase_C_sf"/>
</dbReference>
<dbReference type="PRINTS" id="PR00344">
    <property type="entry name" value="BCTRLSENSOR"/>
</dbReference>
<keyword evidence="8 13" id="KW-0418">Kinase</keyword>
<evidence type="ECO:0000256" key="7">
    <source>
        <dbReference type="ARBA" id="ARBA00022692"/>
    </source>
</evidence>
<dbReference type="InterPro" id="IPR005467">
    <property type="entry name" value="His_kinase_dom"/>
</dbReference>
<comment type="catalytic activity">
    <reaction evidence="1">
        <text>ATP + protein L-histidine = ADP + protein N-phospho-L-histidine.</text>
        <dbReference type="EC" id="2.7.13.3"/>
    </reaction>
</comment>
<dbReference type="Gene3D" id="3.30.450.20">
    <property type="entry name" value="PAS domain"/>
    <property type="match status" value="1"/>
</dbReference>
<name>A0A3M2RDB4_9GAMM</name>
<dbReference type="GO" id="GO:0009927">
    <property type="term" value="F:histidine phosphotransfer kinase activity"/>
    <property type="evidence" value="ECO:0007669"/>
    <property type="project" value="TreeGrafter"/>
</dbReference>
<dbReference type="GO" id="GO:0000155">
    <property type="term" value="F:phosphorelay sensor kinase activity"/>
    <property type="evidence" value="ECO:0007669"/>
    <property type="project" value="InterPro"/>
</dbReference>
<dbReference type="PANTHER" id="PTHR43047">
    <property type="entry name" value="TWO-COMPONENT HISTIDINE PROTEIN KINASE"/>
    <property type="match status" value="1"/>
</dbReference>
<evidence type="ECO:0000256" key="3">
    <source>
        <dbReference type="ARBA" id="ARBA00012438"/>
    </source>
</evidence>
<evidence type="ECO:0000256" key="10">
    <source>
        <dbReference type="ARBA" id="ARBA00023012"/>
    </source>
</evidence>
<dbReference type="Pfam" id="PF00512">
    <property type="entry name" value="HisKA"/>
    <property type="match status" value="1"/>
</dbReference>
<dbReference type="EC" id="2.7.13.3" evidence="3"/>
<dbReference type="Gene3D" id="6.10.340.10">
    <property type="match status" value="1"/>
</dbReference>
<dbReference type="GO" id="GO:0005886">
    <property type="term" value="C:plasma membrane"/>
    <property type="evidence" value="ECO:0007669"/>
    <property type="project" value="UniProtKB-SubCell"/>
</dbReference>
<reference evidence="13 14" key="1">
    <citation type="submission" date="2018-08" db="EMBL/GenBank/DDBJ databases">
        <title>Whole Genome Sequence of the Moderate Halophilic Marine Bacterium Marinobacter litoralis Sw-45.</title>
        <authorList>
            <person name="Musa H."/>
        </authorList>
    </citation>
    <scope>NUCLEOTIDE SEQUENCE [LARGE SCALE GENOMIC DNA]</scope>
    <source>
        <strain evidence="13 14">Sw-45</strain>
    </source>
</reference>
<feature type="transmembrane region" description="Helical" evidence="11">
    <location>
        <begin position="6"/>
        <end position="30"/>
    </location>
</feature>
<sequence length="594" mass="64252">MKTLNLGTRVVLITSLSIIFSVVLILFVAYGRLLHDFEEVLSERQVLQAHSMASRVNEELSIRLNSLGAFASILTDGENLLPMDQLKFAMGRQPGLEKLFQGDLLIFDTNGVAIAENRHVPNRIGTAYADRPHFKRAMTSNTPIVSRPIIGRRTGLPLLSFLAPIHSDAGDLLGLAGGTINLTQQGILPDDLDPEPGTLLKVLDTGHFIQVDALQPGAPAPDLPAPGTDILVDSALSGVNAGVVTDLSGERWVYATHHLDRLGWLILSAAPYAQVTQPARAWFNNFLWASVAVMVPLLFFAYLLTRAATHSLSSMSEKIYGMITGNALNTRLSVTGTTETRNLAHAFNALMDEREALDTLKSQFVSNVSHELRTPLTSINGSLKLLDSGATGQLPDKASALIKVALRNGEHLQALITDLLDFDKAVSGKLQINTTAIQLDDAIDKACEGNQTMANHYGVRLANKHSESLAACADPERLRQILNNFISNAIKYSPQNGLITIQAEATQSGYIRITVSDQGDGVPEHFIPNLFQRFAQAEVGSSRAKSGTGLGLAICKELAELMGGKAGYFYDNGAHFWLELPQSSSLQGSHHENA</sequence>
<organism evidence="13 14">
    <name type="scientific">Marinobacter litoralis</name>
    <dbReference type="NCBI Taxonomy" id="187981"/>
    <lineage>
        <taxon>Bacteria</taxon>
        <taxon>Pseudomonadati</taxon>
        <taxon>Pseudomonadota</taxon>
        <taxon>Gammaproteobacteria</taxon>
        <taxon>Pseudomonadales</taxon>
        <taxon>Marinobacteraceae</taxon>
        <taxon>Marinobacter</taxon>
    </lineage>
</organism>
<evidence type="ECO:0000256" key="1">
    <source>
        <dbReference type="ARBA" id="ARBA00000085"/>
    </source>
</evidence>
<dbReference type="SUPFAM" id="SSF103190">
    <property type="entry name" value="Sensory domain-like"/>
    <property type="match status" value="1"/>
</dbReference>
<dbReference type="SMART" id="SM00388">
    <property type="entry name" value="HisKA"/>
    <property type="match status" value="1"/>
</dbReference>
<keyword evidence="14" id="KW-1185">Reference proteome</keyword>
<comment type="subcellular location">
    <subcellularLocation>
        <location evidence="2">Cell membrane</location>
        <topology evidence="2">Multi-pass membrane protein</topology>
    </subcellularLocation>
</comment>
<evidence type="ECO:0000313" key="13">
    <source>
        <dbReference type="EMBL" id="RMJ03114.1"/>
    </source>
</evidence>
<evidence type="ECO:0000256" key="2">
    <source>
        <dbReference type="ARBA" id="ARBA00004651"/>
    </source>
</evidence>
<dbReference type="AlphaFoldDB" id="A0A3M2RDB4"/>
<dbReference type="PROSITE" id="PS50109">
    <property type="entry name" value="HIS_KIN"/>
    <property type="match status" value="1"/>
</dbReference>
<evidence type="ECO:0000256" key="8">
    <source>
        <dbReference type="ARBA" id="ARBA00022777"/>
    </source>
</evidence>
<keyword evidence="5" id="KW-0597">Phosphoprotein</keyword>
<dbReference type="EMBL" id="QMDL01000003">
    <property type="protein sequence ID" value="RMJ03114.1"/>
    <property type="molecule type" value="Genomic_DNA"/>
</dbReference>
<gene>
    <name evidence="13" type="primary">yycG</name>
    <name evidence="13" type="ORF">DOQ08_02579</name>
</gene>
<dbReference type="InterPro" id="IPR003594">
    <property type="entry name" value="HATPase_dom"/>
</dbReference>
<keyword evidence="6 13" id="KW-0808">Transferase</keyword>
<dbReference type="PANTHER" id="PTHR43047:SF72">
    <property type="entry name" value="OSMOSENSING HISTIDINE PROTEIN KINASE SLN1"/>
    <property type="match status" value="1"/>
</dbReference>
<dbReference type="SUPFAM" id="SSF47384">
    <property type="entry name" value="Homodimeric domain of signal transducing histidine kinase"/>
    <property type="match status" value="1"/>
</dbReference>
<feature type="domain" description="Histidine kinase" evidence="12">
    <location>
        <begin position="367"/>
        <end position="584"/>
    </location>
</feature>
<evidence type="ECO:0000313" key="14">
    <source>
        <dbReference type="Proteomes" id="UP000265903"/>
    </source>
</evidence>
<dbReference type="SMART" id="SM00387">
    <property type="entry name" value="HATPase_c"/>
    <property type="match status" value="1"/>
</dbReference>
<dbReference type="RefSeq" id="WP_114335345.1">
    <property type="nucleotide sequence ID" value="NZ_QMDL01000003.1"/>
</dbReference>
<dbReference type="Pfam" id="PF02518">
    <property type="entry name" value="HATPase_c"/>
    <property type="match status" value="1"/>
</dbReference>
<dbReference type="InterPro" id="IPR029151">
    <property type="entry name" value="Sensor-like_sf"/>
</dbReference>
<evidence type="ECO:0000256" key="4">
    <source>
        <dbReference type="ARBA" id="ARBA00022475"/>
    </source>
</evidence>